<dbReference type="PANTHER" id="PTHR43649">
    <property type="entry name" value="ARABINOSE-BINDING PROTEIN-RELATED"/>
    <property type="match status" value="1"/>
</dbReference>
<evidence type="ECO:0000256" key="4">
    <source>
        <dbReference type="ARBA" id="ARBA00022729"/>
    </source>
</evidence>
<dbReference type="InterPro" id="IPR050490">
    <property type="entry name" value="Bact_solute-bd_prot1"/>
</dbReference>
<dbReference type="PROSITE" id="PS51257">
    <property type="entry name" value="PROKAR_LIPOPROTEIN"/>
    <property type="match status" value="1"/>
</dbReference>
<keyword evidence="4" id="KW-0732">Signal</keyword>
<dbReference type="EMBL" id="JBHMDO010000056">
    <property type="protein sequence ID" value="MFB9331133.1"/>
    <property type="molecule type" value="Genomic_DNA"/>
</dbReference>
<comment type="subcellular location">
    <subcellularLocation>
        <location evidence="1">Cell envelope</location>
    </subcellularLocation>
</comment>
<organism evidence="5 6">
    <name type="scientific">Paenibacillus aurantiacus</name>
    <dbReference type="NCBI Taxonomy" id="1936118"/>
    <lineage>
        <taxon>Bacteria</taxon>
        <taxon>Bacillati</taxon>
        <taxon>Bacillota</taxon>
        <taxon>Bacilli</taxon>
        <taxon>Bacillales</taxon>
        <taxon>Paenibacillaceae</taxon>
        <taxon>Paenibacillus</taxon>
    </lineage>
</organism>
<dbReference type="RefSeq" id="WP_377503178.1">
    <property type="nucleotide sequence ID" value="NZ_JBHMDO010000056.1"/>
</dbReference>
<comment type="similarity">
    <text evidence="2">Belongs to the bacterial solute-binding protein 1 family.</text>
</comment>
<dbReference type="Gene3D" id="3.40.190.10">
    <property type="entry name" value="Periplasmic binding protein-like II"/>
    <property type="match status" value="1"/>
</dbReference>
<sequence length="465" mass="52387">MQRIRKNAVSAVAVIMVLTIALIGCTSRPSETDTASSVLRIATTYGESENNWLRQQFAEIFEFMHPNVTIEFIPVTIDGDQGQSPIEQLRTTLREPNKADLVMVDYQSLWGLIDDNLLTNLDSLIKEDQIDTGQFAAPVNNAMTLIGNGSTYALSPTFSTTALFYNKTIFDEKGVPFPRDGMTWEDMIQLAGRLQPGEGKLSYGFTFNSFSSDAFYDMLSYASPLQTMIFNEKERKMTVDTDSWERVWTSFINLARNTKLPLPDAENNNNAEASSGAMNPYSNDYFLSGQTAMTIASYNYVNQLIDANRNAPRIQGMKQIEWDVVTLPVHADQPGIGGNITINNAVGIAANAQNKKEAWEFIKFLNSKEWATTKSRSNSNELFTYVKSNKPQNNLNYNLDAFFKLEPAPYQIKLGRLFDEKPDLYQVLEIGRNKLNEVLTGDKEVRQALREWQSEGNVKLQQILS</sequence>
<protein>
    <submittedName>
        <fullName evidence="5">ABC transporter substrate-binding protein</fullName>
    </submittedName>
</protein>
<dbReference type="Proteomes" id="UP001589747">
    <property type="component" value="Unassembled WGS sequence"/>
</dbReference>
<evidence type="ECO:0000256" key="3">
    <source>
        <dbReference type="ARBA" id="ARBA00022448"/>
    </source>
</evidence>
<evidence type="ECO:0000313" key="5">
    <source>
        <dbReference type="EMBL" id="MFB9331133.1"/>
    </source>
</evidence>
<proteinExistence type="inferred from homology"/>
<evidence type="ECO:0000256" key="1">
    <source>
        <dbReference type="ARBA" id="ARBA00004196"/>
    </source>
</evidence>
<keyword evidence="6" id="KW-1185">Reference proteome</keyword>
<evidence type="ECO:0000313" key="6">
    <source>
        <dbReference type="Proteomes" id="UP001589747"/>
    </source>
</evidence>
<name>A0ABV5L0Y7_9BACL</name>
<dbReference type="InterPro" id="IPR006059">
    <property type="entry name" value="SBP"/>
</dbReference>
<evidence type="ECO:0000256" key="2">
    <source>
        <dbReference type="ARBA" id="ARBA00008520"/>
    </source>
</evidence>
<gene>
    <name evidence="5" type="ORF">ACFFSY_34800</name>
</gene>
<comment type="caution">
    <text evidence="5">The sequence shown here is derived from an EMBL/GenBank/DDBJ whole genome shotgun (WGS) entry which is preliminary data.</text>
</comment>
<dbReference type="Pfam" id="PF01547">
    <property type="entry name" value="SBP_bac_1"/>
    <property type="match status" value="1"/>
</dbReference>
<dbReference type="PANTHER" id="PTHR43649:SF31">
    <property type="entry name" value="SN-GLYCEROL-3-PHOSPHATE-BINDING PERIPLASMIC PROTEIN UGPB"/>
    <property type="match status" value="1"/>
</dbReference>
<reference evidence="5 6" key="1">
    <citation type="submission" date="2024-09" db="EMBL/GenBank/DDBJ databases">
        <authorList>
            <person name="Sun Q."/>
            <person name="Mori K."/>
        </authorList>
    </citation>
    <scope>NUCLEOTIDE SEQUENCE [LARGE SCALE GENOMIC DNA]</scope>
    <source>
        <strain evidence="5 6">TISTR 2452</strain>
    </source>
</reference>
<dbReference type="SUPFAM" id="SSF53850">
    <property type="entry name" value="Periplasmic binding protein-like II"/>
    <property type="match status" value="1"/>
</dbReference>
<accession>A0ABV5L0Y7</accession>
<keyword evidence="3" id="KW-0813">Transport</keyword>